<dbReference type="GO" id="GO:0016874">
    <property type="term" value="F:ligase activity"/>
    <property type="evidence" value="ECO:0007669"/>
    <property type="project" value="UniProtKB-KW"/>
</dbReference>
<dbReference type="InterPro" id="IPR042099">
    <property type="entry name" value="ANL_N_sf"/>
</dbReference>
<accession>A0A9D6V5M1</accession>
<organism evidence="3 4">
    <name type="scientific">Desulfomonile tiedjei</name>
    <dbReference type="NCBI Taxonomy" id="2358"/>
    <lineage>
        <taxon>Bacteria</taxon>
        <taxon>Pseudomonadati</taxon>
        <taxon>Thermodesulfobacteriota</taxon>
        <taxon>Desulfomonilia</taxon>
        <taxon>Desulfomonilales</taxon>
        <taxon>Desulfomonilaceae</taxon>
        <taxon>Desulfomonile</taxon>
    </lineage>
</organism>
<sequence length="446" mass="50571">MNKHVSYWNPYLEVLPRNQLEKLQLKKFKRILTWAYRNSRFHRTLYQEAGVHPEEINSWEDVRRVPKVEKAMMRHIQRKDPFPYGDALCVDLEDVCIFRQTSGTTGQPVYQPDTWQDWEWWSDCWATLLWAQGYRPSDRVFLPFGYNVFVAFWAAHYASEKIGCETVPGGVLDTKSRILKIQELQATAFMATPTYVLGMADTARNQLHLDPATLPITKITCAGEPGALIPATKRRIEEAWGAKVYDHAGATEIGAWGFECSSQPGGLHVNEAMFLAEVEDLETGMPVTEPGQTGKLVITALDRLAQPCIRFDSKDIVEIGDDRCECGRTYKLFKGGVVGRSDDITKVKGVLLAPSAIEDVIRSVQGLGNEYEVVVDKKGDVDDITLKVELAEDMSDSSVAEVKAELKTQLRLKTNLGYNLEFFPLNSLPRYEVKARRFKDLRKKEK</sequence>
<evidence type="ECO:0000259" key="2">
    <source>
        <dbReference type="Pfam" id="PF14535"/>
    </source>
</evidence>
<dbReference type="Gene3D" id="3.40.50.12780">
    <property type="entry name" value="N-terminal domain of ligase-like"/>
    <property type="match status" value="1"/>
</dbReference>
<evidence type="ECO:0000313" key="4">
    <source>
        <dbReference type="Proteomes" id="UP000807825"/>
    </source>
</evidence>
<dbReference type="Pfam" id="PF14535">
    <property type="entry name" value="AMP-binding_C_2"/>
    <property type="match status" value="1"/>
</dbReference>
<evidence type="ECO:0000259" key="1">
    <source>
        <dbReference type="Pfam" id="PF00501"/>
    </source>
</evidence>
<feature type="domain" description="AMP-dependent synthetase/ligase" evidence="1">
    <location>
        <begin position="86"/>
        <end position="298"/>
    </location>
</feature>
<evidence type="ECO:0000313" key="3">
    <source>
        <dbReference type="EMBL" id="MBI5249562.1"/>
    </source>
</evidence>
<protein>
    <submittedName>
        <fullName evidence="3">Phenylacetate--CoA ligase family protein</fullName>
    </submittedName>
</protein>
<dbReference type="PANTHER" id="PTHR43845:SF1">
    <property type="entry name" value="BLR5969 PROTEIN"/>
    <property type="match status" value="1"/>
</dbReference>
<dbReference type="PANTHER" id="PTHR43845">
    <property type="entry name" value="BLR5969 PROTEIN"/>
    <property type="match status" value="1"/>
</dbReference>
<dbReference type="InterPro" id="IPR000873">
    <property type="entry name" value="AMP-dep_synth/lig_dom"/>
</dbReference>
<dbReference type="EMBL" id="JACRDE010000233">
    <property type="protein sequence ID" value="MBI5249562.1"/>
    <property type="molecule type" value="Genomic_DNA"/>
</dbReference>
<name>A0A9D6V5M1_9BACT</name>
<dbReference type="Gene3D" id="3.30.300.30">
    <property type="match status" value="1"/>
</dbReference>
<proteinExistence type="predicted"/>
<dbReference type="Pfam" id="PF00501">
    <property type="entry name" value="AMP-binding"/>
    <property type="match status" value="1"/>
</dbReference>
<dbReference type="InterPro" id="IPR028154">
    <property type="entry name" value="AMP-dep_Lig_C"/>
</dbReference>
<dbReference type="SUPFAM" id="SSF56801">
    <property type="entry name" value="Acetyl-CoA synthetase-like"/>
    <property type="match status" value="1"/>
</dbReference>
<reference evidence="3" key="1">
    <citation type="submission" date="2020-07" db="EMBL/GenBank/DDBJ databases">
        <title>Huge and variable diversity of episymbiotic CPR bacteria and DPANN archaea in groundwater ecosystems.</title>
        <authorList>
            <person name="He C.Y."/>
            <person name="Keren R."/>
            <person name="Whittaker M."/>
            <person name="Farag I.F."/>
            <person name="Doudna J."/>
            <person name="Cate J.H.D."/>
            <person name="Banfield J.F."/>
        </authorList>
    </citation>
    <scope>NUCLEOTIDE SEQUENCE</scope>
    <source>
        <strain evidence="3">NC_groundwater_1664_Pr3_B-0.1um_52_9</strain>
    </source>
</reference>
<keyword evidence="3" id="KW-0436">Ligase</keyword>
<dbReference type="InterPro" id="IPR045851">
    <property type="entry name" value="AMP-bd_C_sf"/>
</dbReference>
<feature type="domain" description="AMP-dependent ligase C-terminal" evidence="2">
    <location>
        <begin position="349"/>
        <end position="442"/>
    </location>
</feature>
<dbReference type="Proteomes" id="UP000807825">
    <property type="component" value="Unassembled WGS sequence"/>
</dbReference>
<gene>
    <name evidence="3" type="ORF">HY912_08710</name>
</gene>
<dbReference type="AlphaFoldDB" id="A0A9D6V5M1"/>
<comment type="caution">
    <text evidence="3">The sequence shown here is derived from an EMBL/GenBank/DDBJ whole genome shotgun (WGS) entry which is preliminary data.</text>
</comment>